<keyword evidence="2" id="KW-1185">Reference proteome</keyword>
<evidence type="ECO:0000313" key="1">
    <source>
        <dbReference type="EMBL" id="KAG1888962.1"/>
    </source>
</evidence>
<organism evidence="1 2">
    <name type="scientific">Suillus fuscotomentosus</name>
    <dbReference type="NCBI Taxonomy" id="1912939"/>
    <lineage>
        <taxon>Eukaryota</taxon>
        <taxon>Fungi</taxon>
        <taxon>Dikarya</taxon>
        <taxon>Basidiomycota</taxon>
        <taxon>Agaricomycotina</taxon>
        <taxon>Agaricomycetes</taxon>
        <taxon>Agaricomycetidae</taxon>
        <taxon>Boletales</taxon>
        <taxon>Suillineae</taxon>
        <taxon>Suillaceae</taxon>
        <taxon>Suillus</taxon>
    </lineage>
</organism>
<evidence type="ECO:0000313" key="2">
    <source>
        <dbReference type="Proteomes" id="UP001195769"/>
    </source>
</evidence>
<dbReference type="RefSeq" id="XP_041217281.1">
    <property type="nucleotide sequence ID" value="XM_041373977.1"/>
</dbReference>
<name>A0AAD4HBQ1_9AGAM</name>
<accession>A0AAD4HBQ1</accession>
<feature type="non-terminal residue" evidence="1">
    <location>
        <position position="190"/>
    </location>
</feature>
<feature type="non-terminal residue" evidence="1">
    <location>
        <position position="1"/>
    </location>
</feature>
<dbReference type="EMBL" id="JABBWK010000172">
    <property type="protein sequence ID" value="KAG1888962.1"/>
    <property type="molecule type" value="Genomic_DNA"/>
</dbReference>
<gene>
    <name evidence="1" type="ORF">F5891DRAFT_932086</name>
</gene>
<proteinExistence type="predicted"/>
<sequence>LAQACGAAEINARCRRLPPNHHIRLFMKGITSLSHLSGTEHSQICRFLLGIIIDIRLPGNLASSRLLKAVHGLLDFLYLAQYPCHSSETLLLLDEARALFHDNKEIFVDLGIRNNFNLPKLHAICHYTSMIRMFGTTDNYNTEYTERLHIDLAKDAYHATNHKHKFTQMTRWLERKEKIICHEQYIKWRL</sequence>
<comment type="caution">
    <text evidence="1">The sequence shown here is derived from an EMBL/GenBank/DDBJ whole genome shotgun (WGS) entry which is preliminary data.</text>
</comment>
<dbReference type="AlphaFoldDB" id="A0AAD4HBQ1"/>
<dbReference type="GeneID" id="64668275"/>
<dbReference type="Proteomes" id="UP001195769">
    <property type="component" value="Unassembled WGS sequence"/>
</dbReference>
<protein>
    <submittedName>
        <fullName evidence="1">Uncharacterized protein</fullName>
    </submittedName>
</protein>
<reference evidence="1" key="1">
    <citation type="journal article" date="2020" name="New Phytol.">
        <title>Comparative genomics reveals dynamic genome evolution in host specialist ectomycorrhizal fungi.</title>
        <authorList>
            <person name="Lofgren L.A."/>
            <person name="Nguyen N.H."/>
            <person name="Vilgalys R."/>
            <person name="Ruytinx J."/>
            <person name="Liao H.L."/>
            <person name="Branco S."/>
            <person name="Kuo A."/>
            <person name="LaButti K."/>
            <person name="Lipzen A."/>
            <person name="Andreopoulos W."/>
            <person name="Pangilinan J."/>
            <person name="Riley R."/>
            <person name="Hundley H."/>
            <person name="Na H."/>
            <person name="Barry K."/>
            <person name="Grigoriev I.V."/>
            <person name="Stajich J.E."/>
            <person name="Kennedy P.G."/>
        </authorList>
    </citation>
    <scope>NUCLEOTIDE SEQUENCE</scope>
    <source>
        <strain evidence="1">FC203</strain>
    </source>
</reference>